<evidence type="ECO:0000256" key="10">
    <source>
        <dbReference type="ARBA" id="ARBA00022958"/>
    </source>
</evidence>
<evidence type="ECO:0000256" key="2">
    <source>
        <dbReference type="ARBA" id="ARBA00012035"/>
    </source>
</evidence>
<feature type="binding site" evidence="12">
    <location>
        <position position="281"/>
    </location>
    <ligand>
        <name>K(+)</name>
        <dbReference type="ChEBI" id="CHEBI:29103"/>
    </ligand>
</feature>
<feature type="binding site" evidence="12">
    <location>
        <position position="286"/>
    </location>
    <ligand>
        <name>K(+)</name>
        <dbReference type="ChEBI" id="CHEBI:29103"/>
    </ligand>
</feature>
<name>C0CLH2_BLAHS</name>
<reference evidence="14 15" key="1">
    <citation type="submission" date="2009-01" db="EMBL/GenBank/DDBJ databases">
        <authorList>
            <person name="Fulton L."/>
            <person name="Clifton S."/>
            <person name="Fulton B."/>
            <person name="Xu J."/>
            <person name="Minx P."/>
            <person name="Pepin K.H."/>
            <person name="Johnson M."/>
            <person name="Bhonagiri V."/>
            <person name="Nash W.E."/>
            <person name="Mardis E.R."/>
            <person name="Wilson R.K."/>
        </authorList>
    </citation>
    <scope>NUCLEOTIDE SEQUENCE [LARGE SCALE GENOMIC DNA]</scope>
    <source>
        <strain evidence="15">DSM 10507 / JCM 14656 / S5a33</strain>
    </source>
</reference>
<feature type="binding site" evidence="12">
    <location>
        <position position="245"/>
    </location>
    <ligand>
        <name>K(+)</name>
        <dbReference type="ChEBI" id="CHEBI:29103"/>
    </ligand>
</feature>
<dbReference type="HAMAP" id="MF_01987">
    <property type="entry name" value="Ribokinase"/>
    <property type="match status" value="1"/>
</dbReference>
<keyword evidence="5 12" id="KW-0479">Metal-binding</keyword>
<dbReference type="InterPro" id="IPR002173">
    <property type="entry name" value="Carboh/pur_kinase_PfkB_CS"/>
</dbReference>
<feature type="binding site" evidence="12">
    <location>
        <position position="184"/>
    </location>
    <ligand>
        <name>ATP</name>
        <dbReference type="ChEBI" id="CHEBI:30616"/>
    </ligand>
</feature>
<feature type="binding site" evidence="12">
    <location>
        <begin position="250"/>
        <end position="251"/>
    </location>
    <ligand>
        <name>ATP</name>
        <dbReference type="ChEBI" id="CHEBI:30616"/>
    </ligand>
</feature>
<dbReference type="PANTHER" id="PTHR10584:SF166">
    <property type="entry name" value="RIBOKINASE"/>
    <property type="match status" value="1"/>
</dbReference>
<dbReference type="InterPro" id="IPR029056">
    <property type="entry name" value="Ribokinase-like"/>
</dbReference>
<protein>
    <recommendedName>
        <fullName evidence="3 12">Ribokinase</fullName>
        <shortName evidence="12">RK</shortName>
        <ecNumber evidence="2 12">2.7.1.15</ecNumber>
    </recommendedName>
</protein>
<dbReference type="GO" id="GO:0004747">
    <property type="term" value="F:ribokinase activity"/>
    <property type="evidence" value="ECO:0007669"/>
    <property type="project" value="UniProtKB-UniRule"/>
</dbReference>
<dbReference type="HOGENOM" id="CLU_027634_2_1_9"/>
<dbReference type="PRINTS" id="PR00990">
    <property type="entry name" value="RIBOKINASE"/>
</dbReference>
<reference evidence="14 15" key="2">
    <citation type="submission" date="2009-02" db="EMBL/GenBank/DDBJ databases">
        <title>Draft genome sequence of Blautia hydrogenotrophica DSM 10507 (Ruminococcus hydrogenotrophicus DSM 10507).</title>
        <authorList>
            <person name="Sudarsanam P."/>
            <person name="Ley R."/>
            <person name="Guruge J."/>
            <person name="Turnbaugh P.J."/>
            <person name="Mahowald M."/>
            <person name="Liep D."/>
            <person name="Gordon J."/>
        </authorList>
    </citation>
    <scope>NUCLEOTIDE SEQUENCE [LARGE SCALE GENOMIC DNA]</scope>
    <source>
        <strain evidence="15">DSM 10507 / JCM 14656 / S5a33</strain>
    </source>
</reference>
<keyword evidence="7 12" id="KW-0418">Kinase</keyword>
<evidence type="ECO:0000256" key="3">
    <source>
        <dbReference type="ARBA" id="ARBA00016943"/>
    </source>
</evidence>
<evidence type="ECO:0000256" key="7">
    <source>
        <dbReference type="ARBA" id="ARBA00022777"/>
    </source>
</evidence>
<dbReference type="InterPro" id="IPR011877">
    <property type="entry name" value="Ribokinase"/>
</dbReference>
<keyword evidence="9 12" id="KW-0460">Magnesium</keyword>
<evidence type="ECO:0000256" key="1">
    <source>
        <dbReference type="ARBA" id="ARBA00005380"/>
    </source>
</evidence>
<dbReference type="PANTHER" id="PTHR10584">
    <property type="entry name" value="SUGAR KINASE"/>
    <property type="match status" value="1"/>
</dbReference>
<gene>
    <name evidence="12" type="primary">rbsK</name>
    <name evidence="14" type="ORF">RUMHYD_01694</name>
</gene>
<dbReference type="UniPathway" id="UPA00916">
    <property type="reaction ID" value="UER00889"/>
</dbReference>
<dbReference type="RefSeq" id="WP_005948481.1">
    <property type="nucleotide sequence ID" value="NZ_CP136423.1"/>
</dbReference>
<dbReference type="GO" id="GO:0019303">
    <property type="term" value="P:D-ribose catabolic process"/>
    <property type="evidence" value="ECO:0007669"/>
    <property type="project" value="UniProtKB-UniRule"/>
</dbReference>
<dbReference type="EMBL" id="ACBZ01000083">
    <property type="protein sequence ID" value="EEG49396.1"/>
    <property type="molecule type" value="Genomic_DNA"/>
</dbReference>
<comment type="subunit">
    <text evidence="12">Homodimer.</text>
</comment>
<dbReference type="PATRIC" id="fig|476272.21.peg.2063"/>
<evidence type="ECO:0000256" key="4">
    <source>
        <dbReference type="ARBA" id="ARBA00022679"/>
    </source>
</evidence>
<feature type="active site" description="Proton acceptor" evidence="12">
    <location>
        <position position="251"/>
    </location>
</feature>
<comment type="catalytic activity">
    <reaction evidence="12">
        <text>D-ribose + ATP = D-ribose 5-phosphate + ADP + H(+)</text>
        <dbReference type="Rhea" id="RHEA:13697"/>
        <dbReference type="ChEBI" id="CHEBI:15378"/>
        <dbReference type="ChEBI" id="CHEBI:30616"/>
        <dbReference type="ChEBI" id="CHEBI:47013"/>
        <dbReference type="ChEBI" id="CHEBI:78346"/>
        <dbReference type="ChEBI" id="CHEBI:456216"/>
        <dbReference type="EC" id="2.7.1.15"/>
    </reaction>
</comment>
<comment type="subcellular location">
    <subcellularLocation>
        <location evidence="12">Cytoplasm</location>
    </subcellularLocation>
</comment>
<dbReference type="Proteomes" id="UP000003100">
    <property type="component" value="Unassembled WGS sequence"/>
</dbReference>
<evidence type="ECO:0000256" key="12">
    <source>
        <dbReference type="HAMAP-Rule" id="MF_01987"/>
    </source>
</evidence>
<feature type="binding site" evidence="12">
    <location>
        <position position="251"/>
    </location>
    <ligand>
        <name>substrate</name>
    </ligand>
</feature>
<evidence type="ECO:0000259" key="13">
    <source>
        <dbReference type="Pfam" id="PF00294"/>
    </source>
</evidence>
<feature type="binding site" evidence="12">
    <location>
        <position position="284"/>
    </location>
    <ligand>
        <name>K(+)</name>
        <dbReference type="ChEBI" id="CHEBI:29103"/>
    </ligand>
</feature>
<evidence type="ECO:0000313" key="14">
    <source>
        <dbReference type="EMBL" id="EEG49396.1"/>
    </source>
</evidence>
<keyword evidence="8 12" id="KW-0067">ATP-binding</keyword>
<dbReference type="GO" id="GO:0046872">
    <property type="term" value="F:metal ion binding"/>
    <property type="evidence" value="ECO:0007669"/>
    <property type="project" value="UniProtKB-KW"/>
</dbReference>
<dbReference type="SUPFAM" id="SSF53613">
    <property type="entry name" value="Ribokinase-like"/>
    <property type="match status" value="1"/>
</dbReference>
<dbReference type="Gene3D" id="3.40.1190.20">
    <property type="match status" value="1"/>
</dbReference>
<dbReference type="CDD" id="cd01174">
    <property type="entry name" value="ribokinase"/>
    <property type="match status" value="1"/>
</dbReference>
<keyword evidence="4 12" id="KW-0808">Transferase</keyword>
<evidence type="ECO:0000256" key="9">
    <source>
        <dbReference type="ARBA" id="ARBA00022842"/>
    </source>
</evidence>
<dbReference type="GeneID" id="86822195"/>
<evidence type="ECO:0000256" key="5">
    <source>
        <dbReference type="ARBA" id="ARBA00022723"/>
    </source>
</evidence>
<dbReference type="EC" id="2.7.1.15" evidence="2 12"/>
<comment type="cofactor">
    <cofactor evidence="12">
        <name>Mg(2+)</name>
        <dbReference type="ChEBI" id="CHEBI:18420"/>
    </cofactor>
    <text evidence="12">Requires a divalent cation, most likely magnesium in vivo, as an electrophilic catalyst to aid phosphoryl group transfer. It is the chelate of the metal and the nucleotide that is the actual substrate.</text>
</comment>
<dbReference type="GO" id="GO:0005829">
    <property type="term" value="C:cytosol"/>
    <property type="evidence" value="ECO:0007669"/>
    <property type="project" value="TreeGrafter"/>
</dbReference>
<organism evidence="14 15">
    <name type="scientific">Blautia hydrogenotrophica (strain DSM 10507 / JCM 14656 / S5a33)</name>
    <name type="common">Ruminococcus hydrogenotrophicus</name>
    <dbReference type="NCBI Taxonomy" id="476272"/>
    <lineage>
        <taxon>Bacteria</taxon>
        <taxon>Bacillati</taxon>
        <taxon>Bacillota</taxon>
        <taxon>Clostridia</taxon>
        <taxon>Lachnospirales</taxon>
        <taxon>Lachnospiraceae</taxon>
        <taxon>Blautia</taxon>
    </lineage>
</organism>
<comment type="caution">
    <text evidence="12">Lacks conserved residue(s) required for the propagation of feature annotation.</text>
</comment>
<feature type="binding site" evidence="12">
    <location>
        <begin position="218"/>
        <end position="223"/>
    </location>
    <ligand>
        <name>ATP</name>
        <dbReference type="ChEBI" id="CHEBI:30616"/>
    </ligand>
</feature>
<feature type="binding site" evidence="12">
    <location>
        <position position="140"/>
    </location>
    <ligand>
        <name>substrate</name>
    </ligand>
</feature>
<dbReference type="AlphaFoldDB" id="C0CLH2"/>
<dbReference type="InterPro" id="IPR011611">
    <property type="entry name" value="PfkB_dom"/>
</dbReference>
<evidence type="ECO:0000256" key="6">
    <source>
        <dbReference type="ARBA" id="ARBA00022741"/>
    </source>
</evidence>
<evidence type="ECO:0000256" key="8">
    <source>
        <dbReference type="ARBA" id="ARBA00022840"/>
    </source>
</evidence>
<keyword evidence="10 12" id="KW-0630">Potassium</keyword>
<dbReference type="PROSITE" id="PS00584">
    <property type="entry name" value="PFKB_KINASES_2"/>
    <property type="match status" value="1"/>
</dbReference>
<evidence type="ECO:0000313" key="15">
    <source>
        <dbReference type="Proteomes" id="UP000003100"/>
    </source>
</evidence>
<accession>C0CLH2</accession>
<keyword evidence="15" id="KW-1185">Reference proteome</keyword>
<dbReference type="eggNOG" id="COG0524">
    <property type="taxonomic scope" value="Bacteria"/>
</dbReference>
<feature type="domain" description="Carbohydrate kinase PfkB" evidence="13">
    <location>
        <begin position="3"/>
        <end position="293"/>
    </location>
</feature>
<dbReference type="Pfam" id="PF00294">
    <property type="entry name" value="PfkB"/>
    <property type="match status" value="1"/>
</dbReference>
<comment type="pathway">
    <text evidence="12">Carbohydrate metabolism; D-ribose degradation; D-ribose 5-phosphate from beta-D-ribopyranose: step 2/2.</text>
</comment>
<keyword evidence="6 12" id="KW-0547">Nucleotide-binding</keyword>
<comment type="similarity">
    <text evidence="1">Belongs to the carbohydrate kinase pfkB family.</text>
</comment>
<sequence length="311" mass="33053">MGKVVVAGLYGMSALFQVRRFPKEGETVSAVGLIYEPGGKGYNQAVAAKRAGVEVYFATAVGRDFYGEQAAGSMKRDGLERFGLFSDERWTTAFAAVITDEEGENEVIVHSGACSAIGEEFANAIEEEIAEANVLLLQLEVPLAVTARLLKAAKAAGTYTILNPAPACSLPREILQNVNLLTPNCGEARMIAGAAKGAPVTEISQRLQELGCGDLVITMGSQGAFLRERTGACSHQKPFPVQSVNSAGAGDTFNGALAARIAEGIGLRESVRYAAAASALAVSRDGVVAAIPKKWEVEQFLREWEESPWRR</sequence>
<keyword evidence="12" id="KW-0963">Cytoplasm</keyword>
<comment type="function">
    <text evidence="12">Catalyzes the phosphorylation of ribose at O-5 in a reaction requiring ATP and magnesium. The resulting D-ribose-5-phosphate can then be used either for sythesis of nucleotides, histidine, and tryptophan, or as a component of the pentose phosphate pathway.</text>
</comment>
<comment type="similarity">
    <text evidence="12">Belongs to the carbohydrate kinase PfkB family. Ribokinase subfamily.</text>
</comment>
<feature type="binding site" evidence="12">
    <location>
        <position position="247"/>
    </location>
    <ligand>
        <name>K(+)</name>
        <dbReference type="ChEBI" id="CHEBI:29103"/>
    </ligand>
</feature>
<proteinExistence type="inferred from homology"/>
<dbReference type="GO" id="GO:0005524">
    <property type="term" value="F:ATP binding"/>
    <property type="evidence" value="ECO:0007669"/>
    <property type="project" value="UniProtKB-UniRule"/>
</dbReference>
<dbReference type="InterPro" id="IPR002139">
    <property type="entry name" value="Ribo/fructo_kinase"/>
</dbReference>
<feature type="binding site" evidence="12">
    <location>
        <begin position="39"/>
        <end position="43"/>
    </location>
    <ligand>
        <name>substrate</name>
    </ligand>
</feature>
<keyword evidence="11 12" id="KW-0119">Carbohydrate metabolism</keyword>
<evidence type="ECO:0000256" key="11">
    <source>
        <dbReference type="ARBA" id="ARBA00023277"/>
    </source>
</evidence>
<comment type="activity regulation">
    <text evidence="12">Activated by a monovalent cation that binds near, but not in, the active site. The most likely occupant of the site in vivo is potassium. Ion binding induces a conformational change that may alter substrate affinity.</text>
</comment>